<dbReference type="SUPFAM" id="SSF57938">
    <property type="entry name" value="DnaJ/Hsp40 cysteine-rich domain"/>
    <property type="match status" value="1"/>
</dbReference>
<dbReference type="SMART" id="SM00271">
    <property type="entry name" value="DnaJ"/>
    <property type="match status" value="1"/>
</dbReference>
<sequence>MLGITKDVNNDQVKKAYHKLSMKYHPDLVNKTNSRLISNLKDINNAYNILKHDKTRGIYDKFHEGTNCTSESFDRMFDSSTVNKKSNKLDGRDIYLKYAISLEQLNEKRTIGIEYETFIECLKCKNKGWVITTGSVSCNYCKGYGTNFKKEGIIVNINSCLICKGRGKINVLECLGCNGSGRLVGKRDVKLEINALTKEGCLICFNKRGEAGTNTGLVGNLYIKMIVKSHEFYIRNNLNLYCIVRIKPMTAIVGGNVVLKTTTKSLVVIPIPTKKEENIYLEEKGKGLEGGNGDVGNIFIKLMLKCNVYGNTLSVDISTNTLIILYRINKMLEVILLKN</sequence>
<dbReference type="PROSITE" id="PS50076">
    <property type="entry name" value="DNAJ_2"/>
    <property type="match status" value="1"/>
</dbReference>
<evidence type="ECO:0000256" key="2">
    <source>
        <dbReference type="ARBA" id="ARBA00023016"/>
    </source>
</evidence>
<reference evidence="5" key="1">
    <citation type="submission" date="2017-09" db="EMBL/GenBank/DDBJ databases">
        <authorList>
            <person name="Campbell M.A."/>
            <person name="Lukasik P."/>
            <person name="Simon C."/>
            <person name="McCutcheon J.P."/>
        </authorList>
    </citation>
    <scope>NUCLEOTIDE SEQUENCE [LARGE SCALE GENOMIC DNA]</scope>
    <source>
        <strain evidence="5">MAGCAS</strain>
    </source>
</reference>
<dbReference type="Pfam" id="PF01556">
    <property type="entry name" value="DnaJ_C"/>
    <property type="match status" value="1"/>
</dbReference>
<dbReference type="Gene3D" id="2.10.230.10">
    <property type="entry name" value="Heat shock protein DnaJ, cysteine-rich domain"/>
    <property type="match status" value="1"/>
</dbReference>
<dbReference type="Proteomes" id="UP000229707">
    <property type="component" value="Unassembled WGS sequence"/>
</dbReference>
<gene>
    <name evidence="5" type="primary">dnaJ</name>
    <name evidence="5" type="ORF">MAGCAS_281</name>
</gene>
<comment type="caution">
    <text evidence="5">The sequence shown here is derived from an EMBL/GenBank/DDBJ whole genome shotgun (WGS) entry which is preliminary data.</text>
</comment>
<dbReference type="Pfam" id="PF00226">
    <property type="entry name" value="DnaJ"/>
    <property type="match status" value="1"/>
</dbReference>
<dbReference type="InterPro" id="IPR036869">
    <property type="entry name" value="J_dom_sf"/>
</dbReference>
<keyword evidence="6" id="KW-1185">Reference proteome</keyword>
<dbReference type="Gene3D" id="1.10.287.110">
    <property type="entry name" value="DnaJ domain"/>
    <property type="match status" value="1"/>
</dbReference>
<accession>A0ABX4MHX0</accession>
<keyword evidence="3" id="KW-0143">Chaperone</keyword>
<keyword evidence="2" id="KW-0346">Stress response</keyword>
<proteinExistence type="predicted"/>
<evidence type="ECO:0000256" key="3">
    <source>
        <dbReference type="ARBA" id="ARBA00023186"/>
    </source>
</evidence>
<dbReference type="SUPFAM" id="SSF49493">
    <property type="entry name" value="HSP40/DnaJ peptide-binding domain"/>
    <property type="match status" value="2"/>
</dbReference>
<protein>
    <submittedName>
        <fullName evidence="5">Chaperone protein DnaJ</fullName>
    </submittedName>
</protein>
<evidence type="ECO:0000256" key="1">
    <source>
        <dbReference type="ARBA" id="ARBA00022705"/>
    </source>
</evidence>
<evidence type="ECO:0000313" key="6">
    <source>
        <dbReference type="Proteomes" id="UP000229707"/>
    </source>
</evidence>
<dbReference type="PANTHER" id="PTHR43096">
    <property type="entry name" value="DNAJ HOMOLOG 1, MITOCHONDRIAL-RELATED"/>
    <property type="match status" value="1"/>
</dbReference>
<keyword evidence="1" id="KW-0235">DNA replication</keyword>
<evidence type="ECO:0000259" key="4">
    <source>
        <dbReference type="PROSITE" id="PS50076"/>
    </source>
</evidence>
<dbReference type="InterPro" id="IPR008971">
    <property type="entry name" value="HSP40/DnaJ_pept-bd"/>
</dbReference>
<dbReference type="InterPro" id="IPR001623">
    <property type="entry name" value="DnaJ_domain"/>
</dbReference>
<dbReference type="InterPro" id="IPR002939">
    <property type="entry name" value="DnaJ_C"/>
</dbReference>
<dbReference type="InterPro" id="IPR036410">
    <property type="entry name" value="HSP_DnaJ_Cys-rich_dom_sf"/>
</dbReference>
<organism evidence="5 6">
    <name type="scientific">Candidatus Hodgkinia cicadicola</name>
    <dbReference type="NCBI Taxonomy" id="573658"/>
    <lineage>
        <taxon>Bacteria</taxon>
        <taxon>Pseudomonadati</taxon>
        <taxon>Pseudomonadota</taxon>
        <taxon>Alphaproteobacteria</taxon>
        <taxon>Hyphomicrobiales</taxon>
        <taxon>Candidatus Hodgkinia</taxon>
    </lineage>
</organism>
<dbReference type="PANTHER" id="PTHR43096:SF52">
    <property type="entry name" value="DNAJ HOMOLOG 1, MITOCHONDRIAL-RELATED"/>
    <property type="match status" value="1"/>
</dbReference>
<dbReference type="CDD" id="cd06257">
    <property type="entry name" value="DnaJ"/>
    <property type="match status" value="1"/>
</dbReference>
<name>A0ABX4MHX0_9HYPH</name>
<feature type="domain" description="J" evidence="4">
    <location>
        <begin position="1"/>
        <end position="63"/>
    </location>
</feature>
<dbReference type="SUPFAM" id="SSF46565">
    <property type="entry name" value="Chaperone J-domain"/>
    <property type="match status" value="1"/>
</dbReference>
<evidence type="ECO:0000313" key="5">
    <source>
        <dbReference type="EMBL" id="PIM94810.1"/>
    </source>
</evidence>
<dbReference type="EMBL" id="NXGL01000106">
    <property type="protein sequence ID" value="PIM94810.1"/>
    <property type="molecule type" value="Genomic_DNA"/>
</dbReference>
<dbReference type="Gene3D" id="2.60.260.20">
    <property type="entry name" value="Urease metallochaperone UreE, N-terminal domain"/>
    <property type="match status" value="2"/>
</dbReference>